<keyword evidence="2" id="KW-0472">Membrane</keyword>
<keyword evidence="5" id="KW-1185">Reference proteome</keyword>
<feature type="compositionally biased region" description="Basic and acidic residues" evidence="1">
    <location>
        <begin position="225"/>
        <end position="266"/>
    </location>
</feature>
<dbReference type="HOGENOM" id="CLU_056332_0_0_11"/>
<proteinExistence type="predicted"/>
<dbReference type="EMBL" id="CP011311">
    <property type="protein sequence ID" value="AKE39941.1"/>
    <property type="molecule type" value="Genomic_DNA"/>
</dbReference>
<dbReference type="Proteomes" id="UP000033566">
    <property type="component" value="Chromosome"/>
</dbReference>
<feature type="compositionally biased region" description="Basic and acidic residues" evidence="1">
    <location>
        <begin position="299"/>
        <end position="311"/>
    </location>
</feature>
<dbReference type="RefSeq" id="WP_035104410.1">
    <property type="nucleotide sequence ID" value="NZ_CP011311.1"/>
</dbReference>
<feature type="transmembrane region" description="Helical" evidence="2">
    <location>
        <begin position="47"/>
        <end position="67"/>
    </location>
</feature>
<dbReference type="OrthoDB" id="4409518at2"/>
<protein>
    <recommendedName>
        <fullName evidence="3">DUF6779 domain-containing protein</fullName>
    </recommendedName>
</protein>
<evidence type="ECO:0000313" key="5">
    <source>
        <dbReference type="Proteomes" id="UP000033566"/>
    </source>
</evidence>
<evidence type="ECO:0000313" key="4">
    <source>
        <dbReference type="EMBL" id="AKE39941.1"/>
    </source>
</evidence>
<feature type="compositionally biased region" description="Basic residues" evidence="1">
    <location>
        <begin position="358"/>
        <end position="369"/>
    </location>
</feature>
<feature type="compositionally biased region" description="Basic and acidic residues" evidence="1">
    <location>
        <begin position="206"/>
        <end position="217"/>
    </location>
</feature>
<evidence type="ECO:0000256" key="1">
    <source>
        <dbReference type="SAM" id="MobiDB-lite"/>
    </source>
</evidence>
<dbReference type="KEGG" id="ccj:UL81_10035"/>
<reference evidence="4 5" key="1">
    <citation type="journal article" date="2015" name="Genome Announc.">
        <title>Complete Genome Sequence of Corynebacterium camporealensis DSM 44610, Isolated from the Milk of a Manchega Sheep with Subclinical Mastitis.</title>
        <authorList>
            <person name="Ruckert C."/>
            <person name="Albersmeier A."/>
            <person name="Winkler A."/>
            <person name="Tauch A."/>
        </authorList>
    </citation>
    <scope>NUCLEOTIDE SEQUENCE [LARGE SCALE GENOMIC DNA]</scope>
    <source>
        <strain evidence="4 5">DSM 44610</strain>
    </source>
</reference>
<evidence type="ECO:0000259" key="3">
    <source>
        <dbReference type="Pfam" id="PF20570"/>
    </source>
</evidence>
<accession>A0A0F6TBF6</accession>
<dbReference type="AlphaFoldDB" id="A0A0F6TBF6"/>
<dbReference type="Pfam" id="PF20570">
    <property type="entry name" value="DUF6779"/>
    <property type="match status" value="1"/>
</dbReference>
<dbReference type="InterPro" id="IPR046706">
    <property type="entry name" value="DUF6779"/>
</dbReference>
<feature type="region of interest" description="Disordered" evidence="1">
    <location>
        <begin position="161"/>
        <end position="371"/>
    </location>
</feature>
<gene>
    <name evidence="4" type="ORF">UL81_10035</name>
</gene>
<evidence type="ECO:0000256" key="2">
    <source>
        <dbReference type="SAM" id="Phobius"/>
    </source>
</evidence>
<keyword evidence="2" id="KW-1133">Transmembrane helix</keyword>
<organism evidence="4 5">
    <name type="scientific">Corynebacterium camporealensis</name>
    <dbReference type="NCBI Taxonomy" id="161896"/>
    <lineage>
        <taxon>Bacteria</taxon>
        <taxon>Bacillati</taxon>
        <taxon>Actinomycetota</taxon>
        <taxon>Actinomycetes</taxon>
        <taxon>Mycobacteriales</taxon>
        <taxon>Corynebacteriaceae</taxon>
        <taxon>Corynebacterium</taxon>
    </lineage>
</organism>
<keyword evidence="2" id="KW-0812">Transmembrane</keyword>
<feature type="transmembrane region" description="Helical" evidence="2">
    <location>
        <begin position="20"/>
        <end position="41"/>
    </location>
</feature>
<dbReference type="PATRIC" id="fig|161896.4.peg.1957"/>
<name>A0A0F6TBF6_9CORY</name>
<feature type="compositionally biased region" description="Low complexity" evidence="1">
    <location>
        <begin position="269"/>
        <end position="282"/>
    </location>
</feature>
<sequence length="384" mass="41258">MTSPAPRHQSPGNDSTPRDAGQIGLIVLVVLAVIASIVMLISGSDAALKLALIAALWAAVLGFFLVVRYRRQAEESQTKLELQERAHRAELDAANAAAGEAGGSQGAAPSNADMEILAEIREQLSTIRSQLEELSGREYTYEPAALRAEARRIMELEAQTRAAAGEPEVDFTQSSAGAPTSDAIAGRLGSQPRASRAQDNPLNDIISEKIRRDKEETPTQASTPKKPEPKKAEPKKPAAPKAEAKKTEAKKPEPKKAETKQPEKKTAPKPKQSQPKQPSKPSFDTGSFQAVRWDAGGDETAKFGAVKEKTSASKHRAPADGPAPVQPKPQQPNRGIDKKQAEKAASQHAEAKQESTRSGRRRSDAHRKGAVTVAELLAQRKKDN</sequence>
<feature type="domain" description="DUF6779" evidence="3">
    <location>
        <begin position="48"/>
        <end position="152"/>
    </location>
</feature>